<evidence type="ECO:0000313" key="6">
    <source>
        <dbReference type="EMBL" id="RFM34110.1"/>
    </source>
</evidence>
<feature type="domain" description="Carboxyltransferase" evidence="5">
    <location>
        <begin position="5"/>
        <end position="213"/>
    </location>
</feature>
<dbReference type="SUPFAM" id="SSF50891">
    <property type="entry name" value="Cyclophilin-like"/>
    <property type="match status" value="1"/>
</dbReference>
<dbReference type="InterPro" id="IPR010016">
    <property type="entry name" value="PxpB"/>
</dbReference>
<dbReference type="PANTHER" id="PTHR34698">
    <property type="entry name" value="5-OXOPROLINASE SUBUNIT B"/>
    <property type="match status" value="1"/>
</dbReference>
<dbReference type="PANTHER" id="PTHR34698:SF2">
    <property type="entry name" value="5-OXOPROLINASE SUBUNIT B"/>
    <property type="match status" value="1"/>
</dbReference>
<keyword evidence="4" id="KW-0472">Membrane</keyword>
<evidence type="ECO:0000256" key="4">
    <source>
        <dbReference type="SAM" id="Phobius"/>
    </source>
</evidence>
<evidence type="ECO:0000259" key="5">
    <source>
        <dbReference type="SMART" id="SM00796"/>
    </source>
</evidence>
<proteinExistence type="predicted"/>
<evidence type="ECO:0000256" key="1">
    <source>
        <dbReference type="ARBA" id="ARBA00022741"/>
    </source>
</evidence>
<dbReference type="InterPro" id="IPR003833">
    <property type="entry name" value="CT_C_D"/>
</dbReference>
<dbReference type="Pfam" id="PF02682">
    <property type="entry name" value="CT_C_D"/>
    <property type="match status" value="1"/>
</dbReference>
<dbReference type="GO" id="GO:0016787">
    <property type="term" value="F:hydrolase activity"/>
    <property type="evidence" value="ECO:0007669"/>
    <property type="project" value="UniProtKB-KW"/>
</dbReference>
<evidence type="ECO:0000256" key="2">
    <source>
        <dbReference type="ARBA" id="ARBA00022801"/>
    </source>
</evidence>
<name>A0A3E1P1V2_9BACT</name>
<keyword evidence="7" id="KW-1185">Reference proteome</keyword>
<keyword evidence="4" id="KW-1133">Transmembrane helix</keyword>
<dbReference type="AlphaFoldDB" id="A0A3E1P1V2"/>
<dbReference type="Proteomes" id="UP000261174">
    <property type="component" value="Unassembled WGS sequence"/>
</dbReference>
<keyword evidence="4" id="KW-0812">Transmembrane</keyword>
<keyword evidence="1" id="KW-0547">Nucleotide-binding</keyword>
<evidence type="ECO:0000256" key="3">
    <source>
        <dbReference type="ARBA" id="ARBA00022840"/>
    </source>
</evidence>
<feature type="transmembrane region" description="Helical" evidence="4">
    <location>
        <begin position="45"/>
        <end position="65"/>
    </location>
</feature>
<reference evidence="6 7" key="1">
    <citation type="submission" date="2018-08" db="EMBL/GenBank/DDBJ databases">
        <title>Chitinophaga sp. K20C18050901, a novel bacterium isolated from forest soil.</title>
        <authorList>
            <person name="Wang C."/>
        </authorList>
    </citation>
    <scope>NUCLEOTIDE SEQUENCE [LARGE SCALE GENOMIC DNA]</scope>
    <source>
        <strain evidence="6 7">K20C18050901</strain>
    </source>
</reference>
<dbReference type="InterPro" id="IPR029000">
    <property type="entry name" value="Cyclophilin-like_dom_sf"/>
</dbReference>
<dbReference type="Gene3D" id="3.30.1360.40">
    <property type="match status" value="1"/>
</dbReference>
<dbReference type="RefSeq" id="WP_116853700.1">
    <property type="nucleotide sequence ID" value="NZ_QTJV01000004.1"/>
</dbReference>
<protein>
    <submittedName>
        <fullName evidence="6">Allophanate hydrolase subunit 1</fullName>
    </submittedName>
</protein>
<dbReference type="Gene3D" id="2.40.100.10">
    <property type="entry name" value="Cyclophilin-like"/>
    <property type="match status" value="1"/>
</dbReference>
<dbReference type="OrthoDB" id="9778567at2"/>
<gene>
    <name evidence="6" type="ORF">DXN04_12535</name>
</gene>
<comment type="caution">
    <text evidence="6">The sequence shown here is derived from an EMBL/GenBank/DDBJ whole genome shotgun (WGS) entry which is preliminary data.</text>
</comment>
<dbReference type="EMBL" id="QTJV01000004">
    <property type="protein sequence ID" value="RFM34110.1"/>
    <property type="molecule type" value="Genomic_DNA"/>
</dbReference>
<dbReference type="NCBIfam" id="TIGR00370">
    <property type="entry name" value="5-oxoprolinase subunit PxpB"/>
    <property type="match status" value="1"/>
</dbReference>
<evidence type="ECO:0000313" key="7">
    <source>
        <dbReference type="Proteomes" id="UP000261174"/>
    </source>
</evidence>
<sequence length="233" mass="25824">MNTDYTINPLGDHSLIIEWSQEISAAVHDQVMNVYNHLLTMQLPYILDIIPAYASLTIVYDILLVRREQNNNAFTTIQSLIGPALTAPLVHKTEKHRLLEIPVCYDPSLGLDLATMAAQKGMSEADIIDLHTSQTYTVYMLGFLPGFPYMGKVDDRLATPRQKKPRLNISAGSVGIAGGQTGIYPLASPGGWNIIGQTPVKMFDPALESPCYCHPGDEVKFIPISLREFHKMI</sequence>
<accession>A0A3E1P1V2</accession>
<keyword evidence="3" id="KW-0067">ATP-binding</keyword>
<dbReference type="SUPFAM" id="SSF160467">
    <property type="entry name" value="PH0987 N-terminal domain-like"/>
    <property type="match status" value="1"/>
</dbReference>
<dbReference type="SMART" id="SM00796">
    <property type="entry name" value="AHS1"/>
    <property type="match status" value="1"/>
</dbReference>
<organism evidence="6 7">
    <name type="scientific">Chitinophaga silvisoli</name>
    <dbReference type="NCBI Taxonomy" id="2291814"/>
    <lineage>
        <taxon>Bacteria</taxon>
        <taxon>Pseudomonadati</taxon>
        <taxon>Bacteroidota</taxon>
        <taxon>Chitinophagia</taxon>
        <taxon>Chitinophagales</taxon>
        <taxon>Chitinophagaceae</taxon>
        <taxon>Chitinophaga</taxon>
    </lineage>
</organism>
<dbReference type="GO" id="GO:0005524">
    <property type="term" value="F:ATP binding"/>
    <property type="evidence" value="ECO:0007669"/>
    <property type="project" value="UniProtKB-KW"/>
</dbReference>
<keyword evidence="2 6" id="KW-0378">Hydrolase</keyword>